<keyword evidence="3" id="KW-1185">Reference proteome</keyword>
<evidence type="ECO:0000256" key="1">
    <source>
        <dbReference type="SAM" id="MobiDB-lite"/>
    </source>
</evidence>
<proteinExistence type="predicted"/>
<feature type="region of interest" description="Disordered" evidence="1">
    <location>
        <begin position="33"/>
        <end position="66"/>
    </location>
</feature>
<evidence type="ECO:0000313" key="3">
    <source>
        <dbReference type="Proteomes" id="UP000708208"/>
    </source>
</evidence>
<comment type="caution">
    <text evidence="2">The sequence shown here is derived from an EMBL/GenBank/DDBJ whole genome shotgun (WGS) entry which is preliminary data.</text>
</comment>
<dbReference type="AlphaFoldDB" id="A0A8J2P4Y3"/>
<dbReference type="EMBL" id="CAJVCH010110874">
    <property type="protein sequence ID" value="CAG7724550.1"/>
    <property type="molecule type" value="Genomic_DNA"/>
</dbReference>
<reference evidence="2" key="1">
    <citation type="submission" date="2021-06" db="EMBL/GenBank/DDBJ databases">
        <authorList>
            <person name="Hodson N. C."/>
            <person name="Mongue J. A."/>
            <person name="Jaron S. K."/>
        </authorList>
    </citation>
    <scope>NUCLEOTIDE SEQUENCE</scope>
</reference>
<accession>A0A8J2P4Y3</accession>
<protein>
    <submittedName>
        <fullName evidence="2">Uncharacterized protein</fullName>
    </submittedName>
</protein>
<dbReference type="Proteomes" id="UP000708208">
    <property type="component" value="Unassembled WGS sequence"/>
</dbReference>
<evidence type="ECO:0000313" key="2">
    <source>
        <dbReference type="EMBL" id="CAG7724550.1"/>
    </source>
</evidence>
<gene>
    <name evidence="2" type="ORF">AFUS01_LOCUS13563</name>
</gene>
<sequence length="135" mass="14822">MEIRDTGAAIPVNDIAPAEQVVEQMPLVPPEHYPGGASHVMSIQPVNTDPHPFEQATSKRVPGFDGDIFQIGRGDPDFDKRDIPPLSVWCLWVQRRAPRAIEQTTPAISPGIDCDIFQIGRGDLVEQNIGSLNQD</sequence>
<name>A0A8J2P4Y3_9HEXA</name>
<organism evidence="2 3">
    <name type="scientific">Allacma fusca</name>
    <dbReference type="NCBI Taxonomy" id="39272"/>
    <lineage>
        <taxon>Eukaryota</taxon>
        <taxon>Metazoa</taxon>
        <taxon>Ecdysozoa</taxon>
        <taxon>Arthropoda</taxon>
        <taxon>Hexapoda</taxon>
        <taxon>Collembola</taxon>
        <taxon>Symphypleona</taxon>
        <taxon>Sminthuridae</taxon>
        <taxon>Allacma</taxon>
    </lineage>
</organism>